<feature type="domain" description="Glycosyl transferase family 1" evidence="1">
    <location>
        <begin position="179"/>
        <end position="328"/>
    </location>
</feature>
<dbReference type="Gene3D" id="3.40.50.2000">
    <property type="entry name" value="Glycogen Phosphorylase B"/>
    <property type="match status" value="2"/>
</dbReference>
<reference evidence="3" key="1">
    <citation type="submission" date="2020-02" db="EMBL/GenBank/DDBJ databases">
        <authorList>
            <person name="Fontana A."/>
            <person name="Patrone V."/>
            <person name="Morelli L."/>
        </authorList>
    </citation>
    <scope>NUCLEOTIDE SEQUENCE</scope>
    <source>
        <strain evidence="2">CCUG 30943</strain>
        <strain evidence="3">CCUG 43002</strain>
    </source>
</reference>
<dbReference type="Proteomes" id="UP000728106">
    <property type="component" value="Unassembled WGS sequence"/>
</dbReference>
<dbReference type="AlphaFoldDB" id="A0A4Z0RJX7"/>
<dbReference type="SUPFAM" id="SSF53756">
    <property type="entry name" value="UDP-Glycosyltransferase/glycogen phosphorylase"/>
    <property type="match status" value="1"/>
</dbReference>
<protein>
    <submittedName>
        <fullName evidence="3">Glycosyltransferase family 4 protein</fullName>
    </submittedName>
</protein>
<reference evidence="3 4" key="2">
    <citation type="journal article" date="2021" name="Int. J. Food Microbiol.">
        <title>Safety demonstration of a microbial species for use in the food chain: Weissella confusa.</title>
        <authorList>
            <person name="Bourdichon F."/>
            <person name="Patrone V."/>
            <person name="Fontana A."/>
            <person name="Milani G."/>
            <person name="Morelli L."/>
        </authorList>
    </citation>
    <scope>NUCLEOTIDE SEQUENCE [LARGE SCALE GENOMIC DNA]</scope>
    <source>
        <strain evidence="2">CCUG 30943</strain>
        <strain evidence="3 4">CCUG 43002</strain>
    </source>
</reference>
<organism evidence="3 4">
    <name type="scientific">Weissella confusa</name>
    <name type="common">Lactobacillus confusus</name>
    <dbReference type="NCBI Taxonomy" id="1583"/>
    <lineage>
        <taxon>Bacteria</taxon>
        <taxon>Bacillati</taxon>
        <taxon>Bacillota</taxon>
        <taxon>Bacilli</taxon>
        <taxon>Lactobacillales</taxon>
        <taxon>Lactobacillaceae</taxon>
        <taxon>Weissella</taxon>
    </lineage>
</organism>
<dbReference type="GeneID" id="57979732"/>
<evidence type="ECO:0000313" key="3">
    <source>
        <dbReference type="EMBL" id="MBJ7638165.1"/>
    </source>
</evidence>
<dbReference type="Pfam" id="PF00534">
    <property type="entry name" value="Glycos_transf_1"/>
    <property type="match status" value="1"/>
</dbReference>
<dbReference type="RefSeq" id="WP_003608810.1">
    <property type="nucleotide sequence ID" value="NZ_ALXH01000129.1"/>
</dbReference>
<dbReference type="InterPro" id="IPR001296">
    <property type="entry name" value="Glyco_trans_1"/>
</dbReference>
<evidence type="ECO:0000313" key="2">
    <source>
        <dbReference type="EMBL" id="MBJ7632151.1"/>
    </source>
</evidence>
<comment type="caution">
    <text evidence="3">The sequence shown here is derived from an EMBL/GenBank/DDBJ whole genome shotgun (WGS) entry which is preliminary data.</text>
</comment>
<sequence length="356" mass="39625">MAKRILMAVENLGMGGMKRAATVVGNAMTEFATVAFYQMADVPSYYELKGRLIPAPHPVMPANGPDPLHTYQQQMTDLADILIEEKIDVVILNAGILTSFIPYLKSRLPELKTIAWMHNNIDTYFNQYYRDMRSEFVAGVKAADTVVALTETDLEGFQTVTDRAIKIWNPLTMPVSGRADLTKHTIAFTGRIAIQHKGIDIMLNLAKKLPDDWQIAIAGEGLPDDMASFERLIKANEVADKIIYRGGLHDEELAAHYRQASIFLATSRWEGLPLVLVEAMSFGLPILSTDNTGAVEILDGGIYGELAAKNADALWYRLEPMLQSYEMRCLLATKSLERAKDFELSAILAKWQDIVA</sequence>
<name>A0A4Z0RJX7_WEICO</name>
<dbReference type="EMBL" id="JAAOCX010000003">
    <property type="protein sequence ID" value="MBJ7632151.1"/>
    <property type="molecule type" value="Genomic_DNA"/>
</dbReference>
<dbReference type="EMBL" id="JAAOCP010000002">
    <property type="protein sequence ID" value="MBJ7638165.1"/>
    <property type="molecule type" value="Genomic_DNA"/>
</dbReference>
<dbReference type="PANTHER" id="PTHR12526">
    <property type="entry name" value="GLYCOSYLTRANSFERASE"/>
    <property type="match status" value="1"/>
</dbReference>
<proteinExistence type="predicted"/>
<dbReference type="GO" id="GO:0016757">
    <property type="term" value="F:glycosyltransferase activity"/>
    <property type="evidence" value="ECO:0007669"/>
    <property type="project" value="InterPro"/>
</dbReference>
<gene>
    <name evidence="3" type="ORF">HAU20_02000</name>
    <name evidence="2" type="ORF">HAU43_03420</name>
</gene>
<accession>A0A4Z0RJX7</accession>
<evidence type="ECO:0000313" key="4">
    <source>
        <dbReference type="Proteomes" id="UP000728106"/>
    </source>
</evidence>
<keyword evidence="4" id="KW-1185">Reference proteome</keyword>
<evidence type="ECO:0000259" key="1">
    <source>
        <dbReference type="Pfam" id="PF00534"/>
    </source>
</evidence>
<dbReference type="Proteomes" id="UP000808038">
    <property type="component" value="Unassembled WGS sequence"/>
</dbReference>